<feature type="chain" id="PRO_5045223229" evidence="1">
    <location>
        <begin position="24"/>
        <end position="214"/>
    </location>
</feature>
<sequence length="214" mass="22284">MIRKLLALVAIAGALMTPMASQAGLTVLTTADGWPPLGSKGLEGVQFTTDSAGGVKVAMGAHPYISGVTMPNDGVRTYYGESGLSNPTRANWSFDLVYDISVCNGCKVFLGVDIDPTASVQYVDLDLLAGGAPATRYAESLNMEMAFLNTMLGYDVNPFVTTATDFRLHVRDATGARLASTDIIVAVNVPEPASLALVGVAIAGLAAAGRRRKA</sequence>
<name>A0ABW7EQ07_9BURK</name>
<evidence type="ECO:0000259" key="2">
    <source>
        <dbReference type="Pfam" id="PF07589"/>
    </source>
</evidence>
<gene>
    <name evidence="3" type="ORF">ACG02S_15225</name>
</gene>
<evidence type="ECO:0000313" key="3">
    <source>
        <dbReference type="EMBL" id="MFG6415247.1"/>
    </source>
</evidence>
<dbReference type="Proteomes" id="UP001606300">
    <property type="component" value="Unassembled WGS sequence"/>
</dbReference>
<dbReference type="InterPro" id="IPR013424">
    <property type="entry name" value="Ice-binding_C"/>
</dbReference>
<dbReference type="NCBIfam" id="TIGR02595">
    <property type="entry name" value="PEP_CTERM"/>
    <property type="match status" value="1"/>
</dbReference>
<evidence type="ECO:0000256" key="1">
    <source>
        <dbReference type="SAM" id="SignalP"/>
    </source>
</evidence>
<reference evidence="3 4" key="1">
    <citation type="submission" date="2024-09" db="EMBL/GenBank/DDBJ databases">
        <title>Novel species of the genus Pelomonas and Roseateles isolated from streams.</title>
        <authorList>
            <person name="Lu H."/>
        </authorList>
    </citation>
    <scope>NUCLEOTIDE SEQUENCE [LARGE SCALE GENOMIC DNA]</scope>
    <source>
        <strain evidence="3 4">DC23W</strain>
    </source>
</reference>
<dbReference type="Pfam" id="PF07589">
    <property type="entry name" value="PEP-CTERM"/>
    <property type="match status" value="1"/>
</dbReference>
<evidence type="ECO:0000313" key="4">
    <source>
        <dbReference type="Proteomes" id="UP001606300"/>
    </source>
</evidence>
<proteinExistence type="predicted"/>
<feature type="signal peptide" evidence="1">
    <location>
        <begin position="1"/>
        <end position="23"/>
    </location>
</feature>
<dbReference type="RefSeq" id="WP_394471315.1">
    <property type="nucleotide sequence ID" value="NZ_JBIGHY010000005.1"/>
</dbReference>
<accession>A0ABW7EQ07</accession>
<protein>
    <submittedName>
        <fullName evidence="3">PEP-CTERM sorting domain-containing protein</fullName>
    </submittedName>
</protein>
<keyword evidence="4" id="KW-1185">Reference proteome</keyword>
<organism evidence="3 4">
    <name type="scientific">Pelomonas dachongensis</name>
    <dbReference type="NCBI Taxonomy" id="3299029"/>
    <lineage>
        <taxon>Bacteria</taxon>
        <taxon>Pseudomonadati</taxon>
        <taxon>Pseudomonadota</taxon>
        <taxon>Betaproteobacteria</taxon>
        <taxon>Burkholderiales</taxon>
        <taxon>Sphaerotilaceae</taxon>
        <taxon>Roseateles</taxon>
    </lineage>
</organism>
<dbReference type="EMBL" id="JBIGHY010000005">
    <property type="protein sequence ID" value="MFG6415247.1"/>
    <property type="molecule type" value="Genomic_DNA"/>
</dbReference>
<keyword evidence="1" id="KW-0732">Signal</keyword>
<comment type="caution">
    <text evidence="3">The sequence shown here is derived from an EMBL/GenBank/DDBJ whole genome shotgun (WGS) entry which is preliminary data.</text>
</comment>
<feature type="domain" description="Ice-binding protein C-terminal" evidence="2">
    <location>
        <begin position="189"/>
        <end position="212"/>
    </location>
</feature>